<dbReference type="PROSITE" id="PS00671">
    <property type="entry name" value="D_2_HYDROXYACID_DH_3"/>
    <property type="match status" value="1"/>
</dbReference>
<protein>
    <submittedName>
        <fullName evidence="7">Glycerate dehydrogenase</fullName>
        <ecNumber evidence="7">1.1.1.29</ecNumber>
    </submittedName>
</protein>
<evidence type="ECO:0000313" key="7">
    <source>
        <dbReference type="EMBL" id="ODM05183.1"/>
    </source>
</evidence>
<dbReference type="PATRIC" id="fig|1432052.4.peg.1201"/>
<dbReference type="NCBIfam" id="NF006263">
    <property type="entry name" value="PRK08410.1"/>
    <property type="match status" value="1"/>
</dbReference>
<accession>A0A1E3A8U8</accession>
<gene>
    <name evidence="7" type="primary">hprA_1</name>
    <name evidence="7" type="ORF">BEI61_01066</name>
</gene>
<dbReference type="GO" id="GO:0008465">
    <property type="term" value="F:hydroxypyruvate reductase (NADH) activity"/>
    <property type="evidence" value="ECO:0007669"/>
    <property type="project" value="UniProtKB-EC"/>
</dbReference>
<evidence type="ECO:0000256" key="2">
    <source>
        <dbReference type="ARBA" id="ARBA00023002"/>
    </source>
</evidence>
<comment type="caution">
    <text evidence="7">The sequence shown here is derived from an EMBL/GenBank/DDBJ whole genome shotgun (WGS) entry which is preliminary data.</text>
</comment>
<keyword evidence="2 4" id="KW-0560">Oxidoreductase</keyword>
<dbReference type="AlphaFoldDB" id="A0A1E3A8U8"/>
<evidence type="ECO:0000256" key="4">
    <source>
        <dbReference type="RuleBase" id="RU003719"/>
    </source>
</evidence>
<reference evidence="7 8" key="1">
    <citation type="submission" date="2016-07" db="EMBL/GenBank/DDBJ databases">
        <title>Characterization of isolates of Eisenbergiella tayi derived from blood cultures, using whole genome sequencing.</title>
        <authorList>
            <person name="Burdz T."/>
            <person name="Wiebe D."/>
            <person name="Huynh C."/>
            <person name="Bernard K."/>
        </authorList>
    </citation>
    <scope>NUCLEOTIDE SEQUENCE [LARGE SCALE GENOMIC DNA]</scope>
    <source>
        <strain evidence="7 8">NML 110608</strain>
    </source>
</reference>
<feature type="domain" description="D-isomer specific 2-hydroxyacid dehydrogenase catalytic" evidence="5">
    <location>
        <begin position="10"/>
        <end position="318"/>
    </location>
</feature>
<dbReference type="PROSITE" id="PS00670">
    <property type="entry name" value="D_2_HYDROXYACID_DH_2"/>
    <property type="match status" value="1"/>
</dbReference>
<dbReference type="Proteomes" id="UP000094067">
    <property type="component" value="Unassembled WGS sequence"/>
</dbReference>
<dbReference type="CDD" id="cd12162">
    <property type="entry name" value="2-Hacid_dh_4"/>
    <property type="match status" value="1"/>
</dbReference>
<evidence type="ECO:0000259" key="6">
    <source>
        <dbReference type="Pfam" id="PF02826"/>
    </source>
</evidence>
<dbReference type="InterPro" id="IPR050418">
    <property type="entry name" value="D-iso_2-hydroxyacid_DH_PdxB"/>
</dbReference>
<dbReference type="Pfam" id="PF00389">
    <property type="entry name" value="2-Hacid_dh"/>
    <property type="match status" value="1"/>
</dbReference>
<dbReference type="InterPro" id="IPR006139">
    <property type="entry name" value="D-isomer_2_OHA_DH_cat_dom"/>
</dbReference>
<name>A0A1E3A8U8_9FIRM</name>
<dbReference type="EC" id="1.1.1.29" evidence="7"/>
<feature type="domain" description="D-isomer specific 2-hydroxyacid dehydrogenase NAD-binding" evidence="6">
    <location>
        <begin position="107"/>
        <end position="287"/>
    </location>
</feature>
<keyword evidence="3" id="KW-0520">NAD</keyword>
<dbReference type="InterPro" id="IPR029753">
    <property type="entry name" value="D-isomer_DH_CS"/>
</dbReference>
<evidence type="ECO:0000313" key="8">
    <source>
        <dbReference type="Proteomes" id="UP000094067"/>
    </source>
</evidence>
<dbReference type="Pfam" id="PF02826">
    <property type="entry name" value="2-Hacid_dh_C"/>
    <property type="match status" value="1"/>
</dbReference>
<dbReference type="SUPFAM" id="SSF52283">
    <property type="entry name" value="Formate/glycerate dehydrogenase catalytic domain-like"/>
    <property type="match status" value="1"/>
</dbReference>
<evidence type="ECO:0000256" key="3">
    <source>
        <dbReference type="ARBA" id="ARBA00023027"/>
    </source>
</evidence>
<evidence type="ECO:0000256" key="1">
    <source>
        <dbReference type="ARBA" id="ARBA00005854"/>
    </source>
</evidence>
<evidence type="ECO:0000259" key="5">
    <source>
        <dbReference type="Pfam" id="PF00389"/>
    </source>
</evidence>
<dbReference type="InterPro" id="IPR006140">
    <property type="entry name" value="D-isomer_DH_NAD-bd"/>
</dbReference>
<dbReference type="PANTHER" id="PTHR43761:SF1">
    <property type="entry name" value="D-ISOMER SPECIFIC 2-HYDROXYACID DEHYDROGENASE CATALYTIC DOMAIN-CONTAINING PROTEIN-RELATED"/>
    <property type="match status" value="1"/>
</dbReference>
<dbReference type="EMBL" id="MCGH01000002">
    <property type="protein sequence ID" value="ODM05183.1"/>
    <property type="molecule type" value="Genomic_DNA"/>
</dbReference>
<sequence>MNIVVLDRSSVGEDVSVEPLRKYGNVTFHMTTRDEEAADRVKDADIIVVNKTPMNACTLEGASHLKLVCEFATGYDNVDLEYCRKRGIPVVNVVNYSTAAVAQHTIACVLYILEKLRYYDDYVKTGIYASQPRFSHFGLPYYELDGKTWGIVGMGNIGRKTAAIAAAFGCRVIYFSTSGKSSCGEYTRVDFDTLLKESDVITLHCPLNDRTRNLIDRDALEKMKKTAVLVNVARGAVVNEADLCRALKEDQIMGAGIDVLSQEPINPDNPLLQIRDSSRLLITPHMAWASVEARTRVVTETCKNIEAFLRGEPRNVLNP</sequence>
<proteinExistence type="inferred from homology"/>
<dbReference type="SUPFAM" id="SSF51735">
    <property type="entry name" value="NAD(P)-binding Rossmann-fold domains"/>
    <property type="match status" value="1"/>
</dbReference>
<dbReference type="PANTHER" id="PTHR43761">
    <property type="entry name" value="D-ISOMER SPECIFIC 2-HYDROXYACID DEHYDROGENASE FAMILY PROTEIN (AFU_ORTHOLOGUE AFUA_1G13630)"/>
    <property type="match status" value="1"/>
</dbReference>
<dbReference type="GO" id="GO:0051287">
    <property type="term" value="F:NAD binding"/>
    <property type="evidence" value="ECO:0007669"/>
    <property type="project" value="InterPro"/>
</dbReference>
<organism evidence="7 8">
    <name type="scientific">Eisenbergiella tayi</name>
    <dbReference type="NCBI Taxonomy" id="1432052"/>
    <lineage>
        <taxon>Bacteria</taxon>
        <taxon>Bacillati</taxon>
        <taxon>Bacillota</taxon>
        <taxon>Clostridia</taxon>
        <taxon>Lachnospirales</taxon>
        <taxon>Lachnospiraceae</taxon>
        <taxon>Eisenbergiella</taxon>
    </lineage>
</organism>
<dbReference type="InterPro" id="IPR036291">
    <property type="entry name" value="NAD(P)-bd_dom_sf"/>
</dbReference>
<comment type="similarity">
    <text evidence="1 4">Belongs to the D-isomer specific 2-hydroxyacid dehydrogenase family.</text>
</comment>
<dbReference type="Gene3D" id="3.40.50.720">
    <property type="entry name" value="NAD(P)-binding Rossmann-like Domain"/>
    <property type="match status" value="2"/>
</dbReference>